<feature type="transmembrane region" description="Helical" evidence="1">
    <location>
        <begin position="188"/>
        <end position="208"/>
    </location>
</feature>
<sequence length="216" mass="25399">MKQMIESAFSFEMSKQQDDFSELFFYYVSGQDYLTNGKRLNDFLTTKNIVENQTRFMECLESVRIDDLSVFPKVKVSKEEVHKEKQNNVMIDMIKVPNKTRLSFFEGDSVSTEEIHLDRLNKEHVEAIFLTELCRQSCMVCVNNFLGENSDYYIIEEFKKFKNIVKRNEPVQIQVLPVVGNKRRGRGICVFVVFQGDVVCLTGFYQMIYTKRRNDV</sequence>
<keyword evidence="1" id="KW-0472">Membrane</keyword>
<organism evidence="2 3">
    <name type="scientific">Streptococcus raffinosi</name>
    <dbReference type="NCBI Taxonomy" id="3053355"/>
    <lineage>
        <taxon>Bacteria</taxon>
        <taxon>Bacillati</taxon>
        <taxon>Bacillota</taxon>
        <taxon>Bacilli</taxon>
        <taxon>Lactobacillales</taxon>
        <taxon>Streptococcaceae</taxon>
        <taxon>Streptococcus</taxon>
    </lineage>
</organism>
<comment type="caution">
    <text evidence="2">The sequence shown here is derived from an EMBL/GenBank/DDBJ whole genome shotgun (WGS) entry which is preliminary data.</text>
</comment>
<evidence type="ECO:0000313" key="3">
    <source>
        <dbReference type="Proteomes" id="UP001529255"/>
    </source>
</evidence>
<keyword evidence="3" id="KW-1185">Reference proteome</keyword>
<reference evidence="2 3" key="1">
    <citation type="submission" date="2023-06" db="EMBL/GenBank/DDBJ databases">
        <title>A potential novel species of Streptococcus isolated from human milk sample.</title>
        <authorList>
            <person name="Nguyen H.V."/>
            <person name="Trinh A.T.V."/>
            <person name="Hoang A.T.L."/>
            <person name="Bui L.N.H."/>
            <person name="Tran Q.T.L."/>
            <person name="Trinh T."/>
        </authorList>
    </citation>
    <scope>NUCLEOTIDE SEQUENCE [LARGE SCALE GENOMIC DNA]</scope>
    <source>
        <strain evidence="2 3">VTCC 12812</strain>
    </source>
</reference>
<gene>
    <name evidence="2" type="ORF">QRD39_04130</name>
</gene>
<dbReference type="EMBL" id="JASUZV010000004">
    <property type="protein sequence ID" value="MDL5043297.1"/>
    <property type="molecule type" value="Genomic_DNA"/>
</dbReference>
<evidence type="ECO:0000256" key="1">
    <source>
        <dbReference type="SAM" id="Phobius"/>
    </source>
</evidence>
<keyword evidence="1" id="KW-0812">Transmembrane</keyword>
<proteinExistence type="predicted"/>
<accession>A0ABT7LSV0</accession>
<dbReference type="RefSeq" id="WP_285955767.1">
    <property type="nucleotide sequence ID" value="NZ_JASUZV010000004.1"/>
</dbReference>
<keyword evidence="1" id="KW-1133">Transmembrane helix</keyword>
<name>A0ABT7LSV0_9STRE</name>
<evidence type="ECO:0000313" key="2">
    <source>
        <dbReference type="EMBL" id="MDL5043297.1"/>
    </source>
</evidence>
<dbReference type="Proteomes" id="UP001529255">
    <property type="component" value="Unassembled WGS sequence"/>
</dbReference>
<protein>
    <submittedName>
        <fullName evidence="2">AfsA-related hotdog domain-containing protein</fullName>
    </submittedName>
</protein>